<sequence>MKFPFFKKKITLSPAAQRYQFHNVANLTDRNNRTIFRAMAATPTPGDRGGA</sequence>
<dbReference type="EMBL" id="CP119083">
    <property type="protein sequence ID" value="WEF33452.1"/>
    <property type="molecule type" value="Genomic_DNA"/>
</dbReference>
<gene>
    <name evidence="1" type="ORF">PX653_01280</name>
</gene>
<dbReference type="Proteomes" id="UP001216510">
    <property type="component" value="Chromosome"/>
</dbReference>
<keyword evidence="2" id="KW-1185">Reference proteome</keyword>
<proteinExistence type="predicted"/>
<protein>
    <submittedName>
        <fullName evidence="1">Uncharacterized protein</fullName>
    </submittedName>
</protein>
<accession>A0ABY8BC24</accession>
<reference evidence="1 2" key="1">
    <citation type="submission" date="2023-02" db="EMBL/GenBank/DDBJ databases">
        <title>Gemone sequence of Telluria chitinolytica ACM 3522T.</title>
        <authorList>
            <person name="Frediansyah A."/>
            <person name="Miess H."/>
            <person name="Gross H."/>
        </authorList>
    </citation>
    <scope>NUCLEOTIDE SEQUENCE [LARGE SCALE GENOMIC DNA]</scope>
    <source>
        <strain evidence="1 2">ACM 3522</strain>
    </source>
</reference>
<name>A0ABY8BC24_9BURK</name>
<dbReference type="RefSeq" id="WP_277416153.1">
    <property type="nucleotide sequence ID" value="NZ_CP119083.1"/>
</dbReference>
<evidence type="ECO:0000313" key="1">
    <source>
        <dbReference type="EMBL" id="WEF33452.1"/>
    </source>
</evidence>
<evidence type="ECO:0000313" key="2">
    <source>
        <dbReference type="Proteomes" id="UP001216510"/>
    </source>
</evidence>
<organism evidence="1 2">
    <name type="scientific">Pseudoduganella chitinolytica</name>
    <dbReference type="NCBI Taxonomy" id="34070"/>
    <lineage>
        <taxon>Bacteria</taxon>
        <taxon>Pseudomonadati</taxon>
        <taxon>Pseudomonadota</taxon>
        <taxon>Betaproteobacteria</taxon>
        <taxon>Burkholderiales</taxon>
        <taxon>Oxalobacteraceae</taxon>
        <taxon>Telluria group</taxon>
        <taxon>Pseudoduganella</taxon>
    </lineage>
</organism>